<dbReference type="Gene3D" id="3.30.420.10">
    <property type="entry name" value="Ribonuclease H-like superfamily/Ribonuclease H"/>
    <property type="match status" value="1"/>
</dbReference>
<accession>A0A9P5NB31</accession>
<keyword evidence="3" id="KW-1185">Reference proteome</keyword>
<evidence type="ECO:0000256" key="1">
    <source>
        <dbReference type="SAM" id="MobiDB-lite"/>
    </source>
</evidence>
<evidence type="ECO:0000313" key="2">
    <source>
        <dbReference type="EMBL" id="KAF8878031.1"/>
    </source>
</evidence>
<feature type="compositionally biased region" description="Basic residues" evidence="1">
    <location>
        <begin position="173"/>
        <end position="185"/>
    </location>
</feature>
<dbReference type="InterPro" id="IPR036397">
    <property type="entry name" value="RNaseH_sf"/>
</dbReference>
<gene>
    <name evidence="2" type="ORF">CPB84DRAFT_1752008</name>
</gene>
<dbReference type="GO" id="GO:0003676">
    <property type="term" value="F:nucleic acid binding"/>
    <property type="evidence" value="ECO:0007669"/>
    <property type="project" value="InterPro"/>
</dbReference>
<sequence length="795" mass="87797">MDNSDLNETFSDIFQQEIGEAMDLDTTYGLGEEFEMDAVLPILLTSESSSRPSAPPADPYFPISCQMEADTACSSGAMSTPGFVLPPLPSSSFPSPPHPSTETPEPQQTASVVATVNPSHVQLPPKRGRPPGSKKQPAIGPCRPVGRPRGSGPKQRAKAAEALLRQGGLPSPQKKRPVGRPRKGGTARGGADDRSLVSIEFGKLVVPGSHQQPRRHVPAVPLPPTLSHPPCSRPLSLPEAEAAIRCIVPEEDPQCPVDLGDDEGEFQLCGEEDDLTVEGDEAGDECDPAVEDISGPQGHSLPPWLLDEFRAKVVDCSKRDSDGLPPLYAHHQTFWFPQPATFFLLCHSNKSLRNFTIPTFSCGTLSCCALRAFLAQNAITFFNDMATFHTHADVSILTDILDYWLSLPMLQMCSPTVWKIWDSHILAVLPPELAAEFPARLSYWSGMSTTLFGWMRSCFQNGMGAKPFSDALRIQHLQKYDEIELQYLDVLAGFKLDGWAGQTYKAFLPFDDHSPDGPFGFVPSGSWVREMYDRFIEEHHDEFNQHMALLTAEIIALDHSHKLTKQIYKVNGKEVFTALLTVTNEKGEIQSCNLVATKSHKQFELALHAILKSLHLYGHLPPGLAFTDNIQGDRQFLEESFPSLREGVVPVEKYPDLDPLHIPPDVIVIRKSSATTIDDTMRTIIDSLPKDDLDARIVIGFDSEWNVEISGNGHIFHRGKTAIIQIAYDNRVYILQIGDMLAGGKLPRQLEILLSHPRILKAGRLVEADLRYLQDACQSRDPFVGALDLAKYAKD</sequence>
<comment type="caution">
    <text evidence="2">The sequence shown here is derived from an EMBL/GenBank/DDBJ whole genome shotgun (WGS) entry which is preliminary data.</text>
</comment>
<dbReference type="Proteomes" id="UP000724874">
    <property type="component" value="Unassembled WGS sequence"/>
</dbReference>
<protein>
    <submittedName>
        <fullName evidence="2">Uncharacterized protein</fullName>
    </submittedName>
</protein>
<dbReference type="InterPro" id="IPR012337">
    <property type="entry name" value="RNaseH-like_sf"/>
</dbReference>
<feature type="compositionally biased region" description="Polar residues" evidence="1">
    <location>
        <begin position="107"/>
        <end position="120"/>
    </location>
</feature>
<feature type="region of interest" description="Disordered" evidence="1">
    <location>
        <begin position="78"/>
        <end position="194"/>
    </location>
</feature>
<name>A0A9P5NB31_GYMJU</name>
<reference evidence="2" key="1">
    <citation type="submission" date="2020-11" db="EMBL/GenBank/DDBJ databases">
        <authorList>
            <consortium name="DOE Joint Genome Institute"/>
            <person name="Ahrendt S."/>
            <person name="Riley R."/>
            <person name="Andreopoulos W."/>
            <person name="LaButti K."/>
            <person name="Pangilinan J."/>
            <person name="Ruiz-duenas F.J."/>
            <person name="Barrasa J.M."/>
            <person name="Sanchez-Garcia M."/>
            <person name="Camarero S."/>
            <person name="Miyauchi S."/>
            <person name="Serrano A."/>
            <person name="Linde D."/>
            <person name="Babiker R."/>
            <person name="Drula E."/>
            <person name="Ayuso-Fernandez I."/>
            <person name="Pacheco R."/>
            <person name="Padilla G."/>
            <person name="Ferreira P."/>
            <person name="Barriuso J."/>
            <person name="Kellner H."/>
            <person name="Castanera R."/>
            <person name="Alfaro M."/>
            <person name="Ramirez L."/>
            <person name="Pisabarro A.G."/>
            <person name="Kuo A."/>
            <person name="Tritt A."/>
            <person name="Lipzen A."/>
            <person name="He G."/>
            <person name="Yan M."/>
            <person name="Ng V."/>
            <person name="Cullen D."/>
            <person name="Martin F."/>
            <person name="Rosso M.-N."/>
            <person name="Henrissat B."/>
            <person name="Hibbett D."/>
            <person name="Martinez A.T."/>
            <person name="Grigoriev I.V."/>
        </authorList>
    </citation>
    <scope>NUCLEOTIDE SEQUENCE</scope>
    <source>
        <strain evidence="2">AH 44721</strain>
    </source>
</reference>
<dbReference type="OrthoDB" id="1920326at2759"/>
<dbReference type="AlphaFoldDB" id="A0A9P5NB31"/>
<dbReference type="SUPFAM" id="SSF53098">
    <property type="entry name" value="Ribonuclease H-like"/>
    <property type="match status" value="1"/>
</dbReference>
<organism evidence="2 3">
    <name type="scientific">Gymnopilus junonius</name>
    <name type="common">Spectacular rustgill mushroom</name>
    <name type="synonym">Gymnopilus spectabilis subsp. junonius</name>
    <dbReference type="NCBI Taxonomy" id="109634"/>
    <lineage>
        <taxon>Eukaryota</taxon>
        <taxon>Fungi</taxon>
        <taxon>Dikarya</taxon>
        <taxon>Basidiomycota</taxon>
        <taxon>Agaricomycotina</taxon>
        <taxon>Agaricomycetes</taxon>
        <taxon>Agaricomycetidae</taxon>
        <taxon>Agaricales</taxon>
        <taxon>Agaricineae</taxon>
        <taxon>Hymenogastraceae</taxon>
        <taxon>Gymnopilus</taxon>
    </lineage>
</organism>
<proteinExistence type="predicted"/>
<dbReference type="EMBL" id="JADNYJ010000163">
    <property type="protein sequence ID" value="KAF8878031.1"/>
    <property type="molecule type" value="Genomic_DNA"/>
</dbReference>
<evidence type="ECO:0000313" key="3">
    <source>
        <dbReference type="Proteomes" id="UP000724874"/>
    </source>
</evidence>
<feature type="compositionally biased region" description="Pro residues" evidence="1">
    <location>
        <begin position="84"/>
        <end position="99"/>
    </location>
</feature>